<evidence type="ECO:0000256" key="1">
    <source>
        <dbReference type="SAM" id="MobiDB-lite"/>
    </source>
</evidence>
<feature type="compositionally biased region" description="Low complexity" evidence="1">
    <location>
        <begin position="124"/>
        <end position="142"/>
    </location>
</feature>
<gene>
    <name evidence="2" type="ORF">LACBIDRAFT_330739</name>
</gene>
<feature type="region of interest" description="Disordered" evidence="1">
    <location>
        <begin position="36"/>
        <end position="142"/>
    </location>
</feature>
<evidence type="ECO:0000313" key="3">
    <source>
        <dbReference type="Proteomes" id="UP000001194"/>
    </source>
</evidence>
<sequence>MSAEHLVSRYRAIVLEPDTTALWSSKVRNPGTILQRNLRRANESTKTTQKSNSRPKTSERKSNLRCHLSTPPIDVDDDDDDHIHADPPSPSALQTATTTPFTSTGSTPLSPIVIPSTLSQDCESSTISTRSVDSTSTTTSPSISNVVVPTAAIVAPTAAIVAPTAATSPATTTATVAPTAAVIAPNVAIIAPAAPVVATVDDDLTPAVVNSSNPVENAPCRSRRQYKKCHPHVTTGQYRVLWGNIDEATRKAKKAERKAGKALVTAAQAGDARIRNLLPSTSGPVPHILVPLAVY</sequence>
<reference evidence="2 3" key="1">
    <citation type="journal article" date="2008" name="Nature">
        <title>The genome of Laccaria bicolor provides insights into mycorrhizal symbiosis.</title>
        <authorList>
            <person name="Martin F."/>
            <person name="Aerts A."/>
            <person name="Ahren D."/>
            <person name="Brun A."/>
            <person name="Danchin E.G.J."/>
            <person name="Duchaussoy F."/>
            <person name="Gibon J."/>
            <person name="Kohler A."/>
            <person name="Lindquist E."/>
            <person name="Pereda V."/>
            <person name="Salamov A."/>
            <person name="Shapiro H.J."/>
            <person name="Wuyts J."/>
            <person name="Blaudez D."/>
            <person name="Buee M."/>
            <person name="Brokstein P."/>
            <person name="Canbaeck B."/>
            <person name="Cohen D."/>
            <person name="Courty P.E."/>
            <person name="Coutinho P.M."/>
            <person name="Delaruelle C."/>
            <person name="Detter J.C."/>
            <person name="Deveau A."/>
            <person name="DiFazio S."/>
            <person name="Duplessis S."/>
            <person name="Fraissinet-Tachet L."/>
            <person name="Lucic E."/>
            <person name="Frey-Klett P."/>
            <person name="Fourrey C."/>
            <person name="Feussner I."/>
            <person name="Gay G."/>
            <person name="Grimwood J."/>
            <person name="Hoegger P.J."/>
            <person name="Jain P."/>
            <person name="Kilaru S."/>
            <person name="Labbe J."/>
            <person name="Lin Y.C."/>
            <person name="Legue V."/>
            <person name="Le Tacon F."/>
            <person name="Marmeisse R."/>
            <person name="Melayah D."/>
            <person name="Montanini B."/>
            <person name="Muratet M."/>
            <person name="Nehls U."/>
            <person name="Niculita-Hirzel H."/>
            <person name="Oudot-Le Secq M.P."/>
            <person name="Peter M."/>
            <person name="Quesneville H."/>
            <person name="Rajashekar B."/>
            <person name="Reich M."/>
            <person name="Rouhier N."/>
            <person name="Schmutz J."/>
            <person name="Yin T."/>
            <person name="Chalot M."/>
            <person name="Henrissat B."/>
            <person name="Kuees U."/>
            <person name="Lucas S."/>
            <person name="Van de Peer Y."/>
            <person name="Podila G.K."/>
            <person name="Polle A."/>
            <person name="Pukkila P.J."/>
            <person name="Richardson P.M."/>
            <person name="Rouze P."/>
            <person name="Sanders I.R."/>
            <person name="Stajich J.E."/>
            <person name="Tunlid A."/>
            <person name="Tuskan G."/>
            <person name="Grigoriev I.V."/>
        </authorList>
    </citation>
    <scope>NUCLEOTIDE SEQUENCE [LARGE SCALE GENOMIC DNA]</scope>
    <source>
        <strain evidence="3">S238N-H82 / ATCC MYA-4686</strain>
    </source>
</reference>
<dbReference type="OrthoDB" id="10573078at2759"/>
<dbReference type="KEGG" id="lbc:LACBIDRAFT_330739"/>
<feature type="compositionally biased region" description="Low complexity" evidence="1">
    <location>
        <begin position="95"/>
        <end position="111"/>
    </location>
</feature>
<dbReference type="RefSeq" id="XP_001885052.1">
    <property type="nucleotide sequence ID" value="XM_001885017.1"/>
</dbReference>
<keyword evidence="3" id="KW-1185">Reference proteome</keyword>
<feature type="compositionally biased region" description="Polar residues" evidence="1">
    <location>
        <begin position="44"/>
        <end position="55"/>
    </location>
</feature>
<dbReference type="HOGENOM" id="CLU_783176_0_0_1"/>
<evidence type="ECO:0000313" key="2">
    <source>
        <dbReference type="EMBL" id="EDR04161.1"/>
    </source>
</evidence>
<protein>
    <submittedName>
        <fullName evidence="2">Predicted protein</fullName>
    </submittedName>
</protein>
<accession>B0DMA5</accession>
<dbReference type="GeneID" id="6080727"/>
<dbReference type="EMBL" id="DS547119">
    <property type="protein sequence ID" value="EDR04161.1"/>
    <property type="molecule type" value="Genomic_DNA"/>
</dbReference>
<name>B0DMA5_LACBS</name>
<dbReference type="AlphaFoldDB" id="B0DMA5"/>
<dbReference type="InParanoid" id="B0DMA5"/>
<proteinExistence type="predicted"/>
<dbReference type="Proteomes" id="UP000001194">
    <property type="component" value="Unassembled WGS sequence"/>
</dbReference>
<organism evidence="3">
    <name type="scientific">Laccaria bicolor (strain S238N-H82 / ATCC MYA-4686)</name>
    <name type="common">Bicoloured deceiver</name>
    <name type="synonym">Laccaria laccata var. bicolor</name>
    <dbReference type="NCBI Taxonomy" id="486041"/>
    <lineage>
        <taxon>Eukaryota</taxon>
        <taxon>Fungi</taxon>
        <taxon>Dikarya</taxon>
        <taxon>Basidiomycota</taxon>
        <taxon>Agaricomycotina</taxon>
        <taxon>Agaricomycetes</taxon>
        <taxon>Agaricomycetidae</taxon>
        <taxon>Agaricales</taxon>
        <taxon>Agaricineae</taxon>
        <taxon>Hydnangiaceae</taxon>
        <taxon>Laccaria</taxon>
    </lineage>
</organism>